<proteinExistence type="predicted"/>
<evidence type="ECO:0000313" key="4">
    <source>
        <dbReference type="Proteomes" id="UP000480246"/>
    </source>
</evidence>
<dbReference type="InterPro" id="IPR046878">
    <property type="entry name" value="Big_14"/>
</dbReference>
<dbReference type="AlphaFoldDB" id="A0A7C8KV80"/>
<keyword evidence="4" id="KW-1185">Reference proteome</keyword>
<evidence type="ECO:0000259" key="2">
    <source>
        <dbReference type="Pfam" id="PF20251"/>
    </source>
</evidence>
<evidence type="ECO:0000256" key="1">
    <source>
        <dbReference type="SAM" id="SignalP"/>
    </source>
</evidence>
<dbReference type="Proteomes" id="UP000480246">
    <property type="component" value="Unassembled WGS sequence"/>
</dbReference>
<gene>
    <name evidence="3" type="ORF">F9U64_06665</name>
</gene>
<feature type="signal peptide" evidence="1">
    <location>
        <begin position="1"/>
        <end position="20"/>
    </location>
</feature>
<dbReference type="Pfam" id="PF20251">
    <property type="entry name" value="Big_14"/>
    <property type="match status" value="1"/>
</dbReference>
<reference evidence="3 4" key="1">
    <citation type="submission" date="2019-10" db="EMBL/GenBank/DDBJ databases">
        <title>Gracilibacillus sp. nov. isolated from rice seeds.</title>
        <authorList>
            <person name="He S."/>
        </authorList>
    </citation>
    <scope>NUCLEOTIDE SEQUENCE [LARGE SCALE GENOMIC DNA]</scope>
    <source>
        <strain evidence="3 4">TD8</strain>
    </source>
</reference>
<feature type="chain" id="PRO_5038449486" description="Bacterial Ig-like domain-containing protein" evidence="1">
    <location>
        <begin position="21"/>
        <end position="159"/>
    </location>
</feature>
<sequence length="159" mass="18089">MKRFLCSFFFIAICITLLSACGSDQVVETKDWDPTIYESVNNLDGVTMIVKEGTVSSTGLTVTFENTSDKRCIYSEDFLLEKKIEGTWYQVPFVPGTSYGFNEPGYELDSSNASDWTVDWEWLYGRLDSGEYRIVKGILDVREPGDYDEHHLTAEFAVD</sequence>
<dbReference type="RefSeq" id="WP_153402216.1">
    <property type="nucleotide sequence ID" value="NZ_ML762426.1"/>
</dbReference>
<protein>
    <recommendedName>
        <fullName evidence="2">Bacterial Ig-like domain-containing protein</fullName>
    </recommendedName>
</protein>
<feature type="domain" description="Bacterial Ig-like" evidence="2">
    <location>
        <begin position="44"/>
        <end position="156"/>
    </location>
</feature>
<keyword evidence="1" id="KW-0732">Signal</keyword>
<dbReference type="PROSITE" id="PS51257">
    <property type="entry name" value="PROKAR_LIPOPROTEIN"/>
    <property type="match status" value="1"/>
</dbReference>
<organism evidence="3 4">
    <name type="scientific">Gracilibacillus oryzae</name>
    <dbReference type="NCBI Taxonomy" id="1672701"/>
    <lineage>
        <taxon>Bacteria</taxon>
        <taxon>Bacillati</taxon>
        <taxon>Bacillota</taxon>
        <taxon>Bacilli</taxon>
        <taxon>Bacillales</taxon>
        <taxon>Bacillaceae</taxon>
        <taxon>Gracilibacillus</taxon>
    </lineage>
</organism>
<accession>A0A7C8KV80</accession>
<dbReference type="OrthoDB" id="9779098at2"/>
<evidence type="ECO:0000313" key="3">
    <source>
        <dbReference type="EMBL" id="KAB8138059.1"/>
    </source>
</evidence>
<name>A0A7C8KV80_9BACI</name>
<comment type="caution">
    <text evidence="3">The sequence shown here is derived from an EMBL/GenBank/DDBJ whole genome shotgun (WGS) entry which is preliminary data.</text>
</comment>
<dbReference type="EMBL" id="WEID01000029">
    <property type="protein sequence ID" value="KAB8138059.1"/>
    <property type="molecule type" value="Genomic_DNA"/>
</dbReference>